<dbReference type="InParanoid" id="A0E6J4"/>
<accession>A0E6J4</accession>
<gene>
    <name evidence="1" type="ORF">GSPATT00003776001</name>
</gene>
<dbReference type="KEGG" id="ptm:GSPATT00003776001"/>
<reference evidence="1 2" key="1">
    <citation type="journal article" date="2006" name="Nature">
        <title>Global trends of whole-genome duplications revealed by the ciliate Paramecium tetraurelia.</title>
        <authorList>
            <consortium name="Genoscope"/>
            <person name="Aury J.-M."/>
            <person name="Jaillon O."/>
            <person name="Duret L."/>
            <person name="Noel B."/>
            <person name="Jubin C."/>
            <person name="Porcel B.M."/>
            <person name="Segurens B."/>
            <person name="Daubin V."/>
            <person name="Anthouard V."/>
            <person name="Aiach N."/>
            <person name="Arnaiz O."/>
            <person name="Billaut A."/>
            <person name="Beisson J."/>
            <person name="Blanc I."/>
            <person name="Bouhouche K."/>
            <person name="Camara F."/>
            <person name="Duharcourt S."/>
            <person name="Guigo R."/>
            <person name="Gogendeau D."/>
            <person name="Katinka M."/>
            <person name="Keller A.-M."/>
            <person name="Kissmehl R."/>
            <person name="Klotz C."/>
            <person name="Koll F."/>
            <person name="Le Moue A."/>
            <person name="Lepere C."/>
            <person name="Malinsky S."/>
            <person name="Nowacki M."/>
            <person name="Nowak J.K."/>
            <person name="Plattner H."/>
            <person name="Poulain J."/>
            <person name="Ruiz F."/>
            <person name="Serrano V."/>
            <person name="Zagulski M."/>
            <person name="Dessen P."/>
            <person name="Betermier M."/>
            <person name="Weissenbach J."/>
            <person name="Scarpelli C."/>
            <person name="Schachter V."/>
            <person name="Sperling L."/>
            <person name="Meyer E."/>
            <person name="Cohen J."/>
            <person name="Wincker P."/>
        </authorList>
    </citation>
    <scope>NUCLEOTIDE SEQUENCE [LARGE SCALE GENOMIC DNA]</scope>
    <source>
        <strain evidence="1 2">Stock d4-2</strain>
    </source>
</reference>
<dbReference type="Proteomes" id="UP000000600">
    <property type="component" value="Unassembled WGS sequence"/>
</dbReference>
<dbReference type="AlphaFoldDB" id="A0E6J4"/>
<dbReference type="OrthoDB" id="306920at2759"/>
<dbReference type="HOGENOM" id="CLU_1226866_0_0_1"/>
<evidence type="ECO:0000313" key="1">
    <source>
        <dbReference type="EMBL" id="CAK90911.1"/>
    </source>
</evidence>
<name>A0E6J4_PARTE</name>
<organism evidence="1 2">
    <name type="scientific">Paramecium tetraurelia</name>
    <dbReference type="NCBI Taxonomy" id="5888"/>
    <lineage>
        <taxon>Eukaryota</taxon>
        <taxon>Sar</taxon>
        <taxon>Alveolata</taxon>
        <taxon>Ciliophora</taxon>
        <taxon>Intramacronucleata</taxon>
        <taxon>Oligohymenophorea</taxon>
        <taxon>Peniculida</taxon>
        <taxon>Parameciidae</taxon>
        <taxon>Paramecium</taxon>
    </lineage>
</organism>
<protein>
    <submittedName>
        <fullName evidence="1">Uncharacterized protein</fullName>
    </submittedName>
</protein>
<dbReference type="GeneID" id="5044093"/>
<dbReference type="OMA" id="DNCYPIK"/>
<dbReference type="RefSeq" id="XP_001458308.1">
    <property type="nucleotide sequence ID" value="XM_001458271.1"/>
</dbReference>
<proteinExistence type="predicted"/>
<dbReference type="EMBL" id="CT868660">
    <property type="protein sequence ID" value="CAK90911.1"/>
    <property type="molecule type" value="Genomic_DNA"/>
</dbReference>
<evidence type="ECO:0000313" key="2">
    <source>
        <dbReference type="Proteomes" id="UP000000600"/>
    </source>
</evidence>
<sequence>MLKQQDQQQDGFVSFMLEKEDSYVMNHSETPIKNNKDEDYYKQLSRQFYGQKSEAKLAPKIDPAVLKYKIVSRTFITNSERQKPAISVPTISEQLQQQIQKLLSSSKPQFQSSIQSTQKKSIHSTQKINKIKNLYMQQQPPKFNIPIPIKKMNILEPRTYRLRIEESADQFNQITLNSYRSTLNSSTKSIAKQDKISDNCYPIKLQTQLREDNSNNVFKISFRNKY</sequence>
<keyword evidence="2" id="KW-1185">Reference proteome</keyword>